<evidence type="ECO:0000313" key="1">
    <source>
        <dbReference type="EMBL" id="WTY37987.1"/>
    </source>
</evidence>
<gene>
    <name evidence="1" type="ORF">OG308_09175</name>
</gene>
<evidence type="ECO:0000313" key="2">
    <source>
        <dbReference type="Proteomes" id="UP001621418"/>
    </source>
</evidence>
<keyword evidence="2" id="KW-1185">Reference proteome</keyword>
<accession>A0ABZ1NDA0</accession>
<protein>
    <submittedName>
        <fullName evidence="1">Uncharacterized protein</fullName>
    </submittedName>
</protein>
<dbReference type="RefSeq" id="WP_405149923.1">
    <property type="nucleotide sequence ID" value="NZ_CP109527.1"/>
</dbReference>
<dbReference type="Proteomes" id="UP001621418">
    <property type="component" value="Chromosome"/>
</dbReference>
<reference evidence="1 2" key="1">
    <citation type="submission" date="2022-10" db="EMBL/GenBank/DDBJ databases">
        <title>The complete genomes of actinobacterial strains from the NBC collection.</title>
        <authorList>
            <person name="Joergensen T.S."/>
            <person name="Alvarez Arevalo M."/>
            <person name="Sterndorff E.B."/>
            <person name="Faurdal D."/>
            <person name="Vuksanovic O."/>
            <person name="Mourched A.-S."/>
            <person name="Charusanti P."/>
            <person name="Shaw S."/>
            <person name="Blin K."/>
            <person name="Weber T."/>
        </authorList>
    </citation>
    <scope>NUCLEOTIDE SEQUENCE [LARGE SCALE GENOMIC DNA]</scope>
    <source>
        <strain evidence="1 2">NBC_01413</strain>
    </source>
</reference>
<dbReference type="EMBL" id="CP109527">
    <property type="protein sequence ID" value="WTY37987.1"/>
    <property type="molecule type" value="Genomic_DNA"/>
</dbReference>
<sequence>MASRLVLVAVPAALGLFLATPIIVPAILVGDDHDQAPASVSLVTEGSGCSMFCQDPEQVPECTIVCDAPETVPVCTFFCDSPETLPVCTIFCGDPDEVN</sequence>
<proteinExistence type="predicted"/>
<name>A0ABZ1NDA0_9NOCA</name>
<organism evidence="1 2">
    <name type="scientific">Nocardia salmonicida</name>
    <dbReference type="NCBI Taxonomy" id="53431"/>
    <lineage>
        <taxon>Bacteria</taxon>
        <taxon>Bacillati</taxon>
        <taxon>Actinomycetota</taxon>
        <taxon>Actinomycetes</taxon>
        <taxon>Mycobacteriales</taxon>
        <taxon>Nocardiaceae</taxon>
        <taxon>Nocardia</taxon>
    </lineage>
</organism>